<dbReference type="GO" id="GO:0015074">
    <property type="term" value="P:DNA integration"/>
    <property type="evidence" value="ECO:0007669"/>
    <property type="project" value="InterPro"/>
</dbReference>
<evidence type="ECO:0000256" key="1">
    <source>
        <dbReference type="ARBA" id="ARBA00023172"/>
    </source>
</evidence>
<dbReference type="InterPro" id="IPR002104">
    <property type="entry name" value="Integrase_catalytic"/>
</dbReference>
<organism evidence="4 5">
    <name type="scientific">Muricoccus nepalensis</name>
    <dbReference type="NCBI Taxonomy" id="1854500"/>
    <lineage>
        <taxon>Bacteria</taxon>
        <taxon>Pseudomonadati</taxon>
        <taxon>Pseudomonadota</taxon>
        <taxon>Alphaproteobacteria</taxon>
        <taxon>Acetobacterales</taxon>
        <taxon>Roseomonadaceae</taxon>
        <taxon>Muricoccus</taxon>
    </lineage>
</organism>
<accession>A0A502FIF5</accession>
<dbReference type="CDD" id="cd00397">
    <property type="entry name" value="DNA_BRE_C"/>
    <property type="match status" value="1"/>
</dbReference>
<gene>
    <name evidence="4" type="ORF">EAH89_21440</name>
</gene>
<dbReference type="InterPro" id="IPR011010">
    <property type="entry name" value="DNA_brk_join_enz"/>
</dbReference>
<evidence type="ECO:0000313" key="4">
    <source>
        <dbReference type="EMBL" id="TPG49277.1"/>
    </source>
</evidence>
<keyword evidence="5" id="KW-1185">Reference proteome</keyword>
<dbReference type="Gene3D" id="1.10.443.10">
    <property type="entry name" value="Intergrase catalytic core"/>
    <property type="match status" value="1"/>
</dbReference>
<protein>
    <submittedName>
        <fullName evidence="4">Site-specific integrase</fullName>
    </submittedName>
</protein>
<dbReference type="GO" id="GO:0006310">
    <property type="term" value="P:DNA recombination"/>
    <property type="evidence" value="ECO:0007669"/>
    <property type="project" value="UniProtKB-KW"/>
</dbReference>
<keyword evidence="1" id="KW-0233">DNA recombination</keyword>
<dbReference type="AlphaFoldDB" id="A0A502FIF5"/>
<dbReference type="Proteomes" id="UP000317078">
    <property type="component" value="Unassembled WGS sequence"/>
</dbReference>
<evidence type="ECO:0000256" key="2">
    <source>
        <dbReference type="SAM" id="MobiDB-lite"/>
    </source>
</evidence>
<dbReference type="OrthoDB" id="7253740at2"/>
<dbReference type="PROSITE" id="PS51898">
    <property type="entry name" value="TYR_RECOMBINASE"/>
    <property type="match status" value="1"/>
</dbReference>
<comment type="caution">
    <text evidence="4">The sequence shown here is derived from an EMBL/GenBank/DDBJ whole genome shotgun (WGS) entry which is preliminary data.</text>
</comment>
<name>A0A502FIF5_9PROT</name>
<dbReference type="SUPFAM" id="SSF56349">
    <property type="entry name" value="DNA breaking-rejoining enzymes"/>
    <property type="match status" value="1"/>
</dbReference>
<dbReference type="InterPro" id="IPR013762">
    <property type="entry name" value="Integrase-like_cat_sf"/>
</dbReference>
<feature type="compositionally biased region" description="Polar residues" evidence="2">
    <location>
        <begin position="21"/>
        <end position="31"/>
    </location>
</feature>
<reference evidence="4 5" key="1">
    <citation type="journal article" date="2019" name="Environ. Microbiol.">
        <title>Species interactions and distinct microbial communities in high Arctic permafrost affected cryosols are associated with the CH4 and CO2 gas fluxes.</title>
        <authorList>
            <person name="Altshuler I."/>
            <person name="Hamel J."/>
            <person name="Turney S."/>
            <person name="Magnuson E."/>
            <person name="Levesque R."/>
            <person name="Greer C."/>
            <person name="Whyte L.G."/>
        </authorList>
    </citation>
    <scope>NUCLEOTIDE SEQUENCE [LARGE SCALE GENOMIC DNA]</scope>
    <source>
        <strain evidence="4 5">S9.3B</strain>
    </source>
</reference>
<sequence>MIVASSGRRRCPRRRSLAPNEGTTRMTSQASRGAAKLVLKLEDWPTTWQELWHTGLRPGELLGKRPYAAKLSDITIRNARRGFGAWLHVLLEESSVDLNALPSDSMTPANVRQFFGALRSRGNTDNTLVTRLYDIQCALRIMQPDISFPWLTSPGGVSIRQQLQPEPKRKDAVRSAELLHWGYTLIEAAPQRRSADLRLTQYRNGLLIVLFTYLAPRLRSMALLRISKHLEVSDTSYRIVLRREDNKTKRERIDYLVPDDLAPLLAHYLQVIRPALLGDARHDWLWVNANGTRFGQRGIEGMIWRGSEIHLGRKVGPHQFRHALATTAAEKLPDFPALAARILATSPRVVAEHYNRSQDQLAIEAFQEHMREERGGLLNGLAAPLRMPPAVAAVPRNSARLRRCQGVLPLFDTKLV</sequence>
<dbReference type="GO" id="GO:0003677">
    <property type="term" value="F:DNA binding"/>
    <property type="evidence" value="ECO:0007669"/>
    <property type="project" value="InterPro"/>
</dbReference>
<feature type="domain" description="Tyr recombinase" evidence="3">
    <location>
        <begin position="169"/>
        <end position="367"/>
    </location>
</feature>
<feature type="compositionally biased region" description="Basic residues" evidence="2">
    <location>
        <begin position="7"/>
        <end position="16"/>
    </location>
</feature>
<proteinExistence type="predicted"/>
<evidence type="ECO:0000259" key="3">
    <source>
        <dbReference type="PROSITE" id="PS51898"/>
    </source>
</evidence>
<dbReference type="Pfam" id="PF00589">
    <property type="entry name" value="Phage_integrase"/>
    <property type="match status" value="1"/>
</dbReference>
<evidence type="ECO:0000313" key="5">
    <source>
        <dbReference type="Proteomes" id="UP000317078"/>
    </source>
</evidence>
<dbReference type="EMBL" id="RCZP01000029">
    <property type="protein sequence ID" value="TPG49277.1"/>
    <property type="molecule type" value="Genomic_DNA"/>
</dbReference>
<feature type="region of interest" description="Disordered" evidence="2">
    <location>
        <begin position="1"/>
        <end position="31"/>
    </location>
</feature>